<dbReference type="InterPro" id="IPR010935">
    <property type="entry name" value="SMC_hinge"/>
</dbReference>
<evidence type="ECO:0000313" key="11">
    <source>
        <dbReference type="EMBL" id="QLG74801.1"/>
    </source>
</evidence>
<evidence type="ECO:0000256" key="7">
    <source>
        <dbReference type="ARBA" id="ARBA00023306"/>
    </source>
</evidence>
<dbReference type="FunFam" id="3.40.50.300:FF:000370">
    <property type="entry name" value="Structural maintenance of chromosomes 3"/>
    <property type="match status" value="1"/>
</dbReference>
<dbReference type="GO" id="GO:0005694">
    <property type="term" value="C:chromosome"/>
    <property type="evidence" value="ECO:0007669"/>
    <property type="project" value="InterPro"/>
</dbReference>
<evidence type="ECO:0000256" key="2">
    <source>
        <dbReference type="ARBA" id="ARBA00005917"/>
    </source>
</evidence>
<dbReference type="Proteomes" id="UP000509704">
    <property type="component" value="Chromosome 8"/>
</dbReference>
<dbReference type="InterPro" id="IPR024704">
    <property type="entry name" value="SMC"/>
</dbReference>
<dbReference type="GO" id="GO:0051301">
    <property type="term" value="P:cell division"/>
    <property type="evidence" value="ECO:0007669"/>
    <property type="project" value="UniProtKB-KW"/>
</dbReference>
<dbReference type="Pfam" id="PF02463">
    <property type="entry name" value="SMC_N"/>
    <property type="match status" value="2"/>
</dbReference>
<dbReference type="FunFam" id="3.40.50.300:FF:000424">
    <property type="entry name" value="Structural maintenance of chromosomes 3"/>
    <property type="match status" value="1"/>
</dbReference>
<keyword evidence="6 8" id="KW-0539">Nucleus</keyword>
<keyword evidence="5 9" id="KW-0175">Coiled coil</keyword>
<evidence type="ECO:0000256" key="4">
    <source>
        <dbReference type="ARBA" id="ARBA00022776"/>
    </source>
</evidence>
<dbReference type="EMBL" id="CP058611">
    <property type="protein sequence ID" value="QLG74801.1"/>
    <property type="molecule type" value="Genomic_DNA"/>
</dbReference>
<dbReference type="GO" id="GO:0005524">
    <property type="term" value="F:ATP binding"/>
    <property type="evidence" value="ECO:0007669"/>
    <property type="project" value="InterPro"/>
</dbReference>
<feature type="coiled-coil region" evidence="9">
    <location>
        <begin position="171"/>
        <end position="226"/>
    </location>
</feature>
<keyword evidence="3" id="KW-0132">Cell division</keyword>
<feature type="coiled-coil region" evidence="9">
    <location>
        <begin position="784"/>
        <end position="823"/>
    </location>
</feature>
<evidence type="ECO:0000313" key="12">
    <source>
        <dbReference type="Proteomes" id="UP000509704"/>
    </source>
</evidence>
<comment type="subcellular location">
    <subcellularLocation>
        <location evidence="1 8">Nucleus</location>
    </subcellularLocation>
</comment>
<dbReference type="OrthoDB" id="431497at2759"/>
<dbReference type="Gene3D" id="3.30.70.1620">
    <property type="match status" value="1"/>
</dbReference>
<evidence type="ECO:0000256" key="8">
    <source>
        <dbReference type="PIRNR" id="PIRNR005719"/>
    </source>
</evidence>
<keyword evidence="4" id="KW-0498">Mitosis</keyword>
<feature type="coiled-coil region" evidence="9">
    <location>
        <begin position="358"/>
        <end position="477"/>
    </location>
</feature>
<dbReference type="GO" id="GO:0005634">
    <property type="term" value="C:nucleus"/>
    <property type="evidence" value="ECO:0007669"/>
    <property type="project" value="UniProtKB-SubCell"/>
</dbReference>
<keyword evidence="12" id="KW-1185">Reference proteome</keyword>
<name>A0A7H9B7T8_ZYGMR</name>
<dbReference type="SUPFAM" id="SSF75553">
    <property type="entry name" value="Smc hinge domain"/>
    <property type="match status" value="1"/>
</dbReference>
<reference evidence="11 12" key="1">
    <citation type="submission" date="2020-07" db="EMBL/GenBank/DDBJ databases">
        <title>The yeast mating-type switching endonuclease HO is a domesticated member of an unorthodox homing genetic element family.</title>
        <authorList>
            <person name="Coughlan A.Y."/>
            <person name="Lombardi L."/>
            <person name="Braun-Galleani S."/>
            <person name="Martos A.R."/>
            <person name="Galeote V."/>
            <person name="Bigey F."/>
            <person name="Dequin S."/>
            <person name="Byrne K.P."/>
            <person name="Wolfe K.H."/>
        </authorList>
    </citation>
    <scope>NUCLEOTIDE SEQUENCE [LARGE SCALE GENOMIC DNA]</scope>
    <source>
        <strain evidence="11 12">NRRL Y-6702</strain>
    </source>
</reference>
<evidence type="ECO:0000256" key="3">
    <source>
        <dbReference type="ARBA" id="ARBA00022618"/>
    </source>
</evidence>
<comment type="similarity">
    <text evidence="2">Belongs to the SMC family. SMC3 subfamily.</text>
</comment>
<dbReference type="RefSeq" id="XP_037146526.1">
    <property type="nucleotide sequence ID" value="XM_037290631.1"/>
</dbReference>
<dbReference type="Gene3D" id="3.40.50.300">
    <property type="entry name" value="P-loop containing nucleotide triphosphate hydrolases"/>
    <property type="match status" value="2"/>
</dbReference>
<feature type="coiled-coil region" evidence="9">
    <location>
        <begin position="861"/>
        <end position="930"/>
    </location>
</feature>
<feature type="coiled-coil region" evidence="9">
    <location>
        <begin position="992"/>
        <end position="1036"/>
    </location>
</feature>
<dbReference type="InterPro" id="IPR041741">
    <property type="entry name" value="SMC3_ABC_euk"/>
</dbReference>
<dbReference type="Pfam" id="PF06470">
    <property type="entry name" value="SMC_hinge"/>
    <property type="match status" value="1"/>
</dbReference>
<feature type="coiled-coil region" evidence="9">
    <location>
        <begin position="731"/>
        <end position="758"/>
    </location>
</feature>
<evidence type="ECO:0000256" key="1">
    <source>
        <dbReference type="ARBA" id="ARBA00004123"/>
    </source>
</evidence>
<sequence>MYIKRVVIKGFKTYRNETVIDNFSPHHNIVIGSNGSGKSNFFAAIRFVLSDDYSNLKREERQGLIHQGSGSVMSASVEIVFHDPEHRMILPSGVSPRGDDETFVRRTVGLKKDDYQLNDRNVTKGDVFRMLESAGFSMSNPYNIVPQGRIIALTNAKDKERLQLLEDVVGAKSFEIKLRASLKKMDETERKRSQISSEMEELNGKLNEMEEEKKELEKFNSLDKNRKCYQFNLYDRELNDVINEIERLDGDYNSTLHSSEQYIEELDKREDVIAQISRKLQNMESTLKIKGTTELSQATTRLNDLNNEIAALIVKISDLQRQVKANDEQAVIDGKNLEYLNEIIAKKQNQLQKISPRFEELSKDEISLKMQLVQLKEKQRDLLLKKGKYARFTTKEERNAWIENELNELNSTLTSLKNLQAQLSNDKNDINAKLEVLDEEIEDLSDSIQGGGIVAELEDLERELLALKEEYGKKIDERKELWRSEQRLQTVFETVSENVSISERSVDETMSRSLANGISSVKEITEKLKLPEGKVYGTLGELIKVSDKYKMCAEVVGGNSLFHIVVDTDETASLLLKELYRMKGGRVTVMPLNRIFNDPNVSYPPNEQSSSCTPLLKKIKYDARFEKAVKHVFGKAIVVKDLGQGARIAKRFKLNAITLDGDRADQRGVLTGGYHEQHKKTRLDSLRSLKNSRTQQINVISELERIREKIKDSDSEVDSINGSIRRLYSKKENIVATVDTLRAKLNNKKSEKIFLEESDVSLTTKLEKTLTNIKLKEEKMNDFMSDLDRNLDNELSAVQQKELNDLTETIKQVQNSINITSEALQGLTTNIDILNAELNSKLLPQQKELNSKKSDVGDLFITDLKDEVRSSVLERKQLEHERDNCSMEVTNLKNELDSLKGEKKNNEKLLDKANSQQALLLKKLETFQKNAEKSMIKKTTLASRREELQQKIREIGLLPEDALNEFDGLSSEELLKKLNSVTGKISGLKNVNKRAFENYKRFHEKRTELEERTVELEESKSSIQNLIAKLQQQKVTAVDLTFKKVSENFSNVFEKLVPKGAAKLLIHRASESDKDNDVNMDENPSQIESAYSGVSISVSFNSKKNEQLHVEQLSGGQKTVCAVALILAIQMVDPAPFYLFDEVDAALDKQYRTAVANIIKDLSRNAQFICTTFRTDMLQVADTFFRVKYENKISTVVEVDREDAINFLSGNNKFAEN</sequence>
<dbReference type="PANTHER" id="PTHR43977">
    <property type="entry name" value="STRUCTURAL MAINTENANCE OF CHROMOSOMES PROTEIN 3"/>
    <property type="match status" value="1"/>
</dbReference>
<dbReference type="CDD" id="cd03272">
    <property type="entry name" value="ABC_SMC3_euk"/>
    <property type="match status" value="1"/>
</dbReference>
<keyword evidence="7" id="KW-0131">Cell cycle</keyword>
<dbReference type="Gene3D" id="1.20.1060.20">
    <property type="match status" value="1"/>
</dbReference>
<dbReference type="InterPro" id="IPR003395">
    <property type="entry name" value="RecF/RecN/SMC_N"/>
</dbReference>
<proteinExistence type="inferred from homology"/>
<dbReference type="GO" id="GO:0051276">
    <property type="term" value="P:chromosome organization"/>
    <property type="evidence" value="ECO:0007669"/>
    <property type="project" value="InterPro"/>
</dbReference>
<dbReference type="InterPro" id="IPR036277">
    <property type="entry name" value="SMC_hinge_sf"/>
</dbReference>
<feature type="domain" description="SMC hinge" evidence="10">
    <location>
        <begin position="533"/>
        <end position="649"/>
    </location>
</feature>
<evidence type="ECO:0000259" key="10">
    <source>
        <dbReference type="SMART" id="SM00968"/>
    </source>
</evidence>
<protein>
    <recommendedName>
        <fullName evidence="8">Structural maintenance of chromosomes protein</fullName>
    </recommendedName>
</protein>
<feature type="coiled-coil region" evidence="9">
    <location>
        <begin position="266"/>
        <end position="322"/>
    </location>
</feature>
<dbReference type="AlphaFoldDB" id="A0A7H9B7T8"/>
<evidence type="ECO:0000256" key="9">
    <source>
        <dbReference type="SAM" id="Coils"/>
    </source>
</evidence>
<dbReference type="GO" id="GO:0016887">
    <property type="term" value="F:ATP hydrolysis activity"/>
    <property type="evidence" value="ECO:0007669"/>
    <property type="project" value="InterPro"/>
</dbReference>
<evidence type="ECO:0000256" key="5">
    <source>
        <dbReference type="ARBA" id="ARBA00023054"/>
    </source>
</evidence>
<dbReference type="GeneID" id="59238604"/>
<dbReference type="SUPFAM" id="SSF52540">
    <property type="entry name" value="P-loop containing nucleoside triphosphate hydrolases"/>
    <property type="match status" value="1"/>
</dbReference>
<dbReference type="KEGG" id="zmk:HG535_0H01280"/>
<accession>A0A7H9B7T8</accession>
<dbReference type="SMART" id="SM00968">
    <property type="entry name" value="SMC_hinge"/>
    <property type="match status" value="1"/>
</dbReference>
<organism evidence="11 12">
    <name type="scientific">Zygotorulaspora mrakii</name>
    <name type="common">Zygosaccharomyces mrakii</name>
    <dbReference type="NCBI Taxonomy" id="42260"/>
    <lineage>
        <taxon>Eukaryota</taxon>
        <taxon>Fungi</taxon>
        <taxon>Dikarya</taxon>
        <taxon>Ascomycota</taxon>
        <taxon>Saccharomycotina</taxon>
        <taxon>Saccharomycetes</taxon>
        <taxon>Saccharomycetales</taxon>
        <taxon>Saccharomycetaceae</taxon>
        <taxon>Zygotorulaspora</taxon>
    </lineage>
</organism>
<dbReference type="InterPro" id="IPR027417">
    <property type="entry name" value="P-loop_NTPase"/>
</dbReference>
<dbReference type="PIRSF" id="PIRSF005719">
    <property type="entry name" value="SMC"/>
    <property type="match status" value="1"/>
</dbReference>
<evidence type="ECO:0000256" key="6">
    <source>
        <dbReference type="ARBA" id="ARBA00023242"/>
    </source>
</evidence>
<gene>
    <name evidence="11" type="ORF">HG535_0H01280</name>
</gene>
<dbReference type="GO" id="GO:0007059">
    <property type="term" value="P:chromosome segregation"/>
    <property type="evidence" value="ECO:0007669"/>
    <property type="project" value="UniProtKB-ARBA"/>
</dbReference>